<keyword evidence="4" id="KW-0540">Nuclease</keyword>
<accession>A0ABD1REI1</accession>
<evidence type="ECO:0000256" key="1">
    <source>
        <dbReference type="ARBA" id="ARBA00001968"/>
    </source>
</evidence>
<gene>
    <name evidence="10" type="ORF">Adt_31581</name>
</gene>
<reference evidence="11" key="1">
    <citation type="submission" date="2024-07" db="EMBL/GenBank/DDBJ databases">
        <title>Two chromosome-level genome assemblies of Korean endemic species Abeliophyllum distichum and Forsythia ovata (Oleaceae).</title>
        <authorList>
            <person name="Jang H."/>
        </authorList>
    </citation>
    <scope>NUCLEOTIDE SEQUENCE [LARGE SCALE GENOMIC DNA]</scope>
</reference>
<evidence type="ECO:0000259" key="9">
    <source>
        <dbReference type="Pfam" id="PF13359"/>
    </source>
</evidence>
<dbReference type="PANTHER" id="PTHR22930:SF228">
    <property type="entry name" value="PROTEIN ALP1-LIKE"/>
    <property type="match status" value="1"/>
</dbReference>
<dbReference type="EMBL" id="JBFOLK010000009">
    <property type="protein sequence ID" value="KAL2486825.1"/>
    <property type="molecule type" value="Genomic_DNA"/>
</dbReference>
<dbReference type="PANTHER" id="PTHR22930">
    <property type="match status" value="1"/>
</dbReference>
<dbReference type="GO" id="GO:0046872">
    <property type="term" value="F:metal ion binding"/>
    <property type="evidence" value="ECO:0007669"/>
    <property type="project" value="UniProtKB-KW"/>
</dbReference>
<dbReference type="InterPro" id="IPR045249">
    <property type="entry name" value="HARBI1-like"/>
</dbReference>
<keyword evidence="7" id="KW-0539">Nucleus</keyword>
<comment type="caution">
    <text evidence="10">The sequence shown here is derived from an EMBL/GenBank/DDBJ whole genome shotgun (WGS) entry which is preliminary data.</text>
</comment>
<feature type="compositionally biased region" description="Polar residues" evidence="8">
    <location>
        <begin position="1"/>
        <end position="15"/>
    </location>
</feature>
<protein>
    <submittedName>
        <fullName evidence="10">Harbinger transposase-derived nuclease</fullName>
    </submittedName>
</protein>
<evidence type="ECO:0000313" key="10">
    <source>
        <dbReference type="EMBL" id="KAL2486825.1"/>
    </source>
</evidence>
<evidence type="ECO:0000256" key="8">
    <source>
        <dbReference type="SAM" id="MobiDB-lite"/>
    </source>
</evidence>
<comment type="cofactor">
    <cofactor evidence="1">
        <name>a divalent metal cation</name>
        <dbReference type="ChEBI" id="CHEBI:60240"/>
    </cofactor>
</comment>
<comment type="similarity">
    <text evidence="3">Belongs to the HARBI1 family.</text>
</comment>
<feature type="domain" description="DDE Tnp4" evidence="9">
    <location>
        <begin position="144"/>
        <end position="306"/>
    </location>
</feature>
<dbReference type="GO" id="GO:0004518">
    <property type="term" value="F:nuclease activity"/>
    <property type="evidence" value="ECO:0007669"/>
    <property type="project" value="UniProtKB-KW"/>
</dbReference>
<keyword evidence="5" id="KW-0479">Metal-binding</keyword>
<evidence type="ECO:0000256" key="6">
    <source>
        <dbReference type="ARBA" id="ARBA00022801"/>
    </source>
</evidence>
<evidence type="ECO:0000313" key="11">
    <source>
        <dbReference type="Proteomes" id="UP001604336"/>
    </source>
</evidence>
<comment type="subcellular location">
    <subcellularLocation>
        <location evidence="2">Nucleus</location>
    </subcellularLocation>
</comment>
<sequence length="371" mass="42196">MESLSTMDENMSNDMLNDDCSSSDDELVCTDDYDEDFGDLIILNCFVHNTGSTVGRTPCRTSMLTGNMYMLEILNGHPDGTQHDTVSLVIGFSIPITPYTNGLKRVLRAVCSFGTEIIRPTTQDVVHERILHKYPFFKDCIGAIDGTHVAAWAPASRQTSFRGRNTNITQNVMLVCDFDMRFSFVYSGWEGTANDSRVFVDAVTRSSNNFPMPRGDQFYLVDSGYPNMPGFLAPYRGQRYHLCDYVGRGRLRGKEELFNYRHSSCRNIIKRCIGVLKARFPILKFITNYPLTRQRQIPTACCAIHNFIQQEHALDTLFAEYSGENMVFQDIPKSSQDQEAIHFDASQTAQMGQVRDEIATQMWNDYSRSRT</sequence>
<dbReference type="GO" id="GO:0016787">
    <property type="term" value="F:hydrolase activity"/>
    <property type="evidence" value="ECO:0007669"/>
    <property type="project" value="UniProtKB-KW"/>
</dbReference>
<dbReference type="Pfam" id="PF13359">
    <property type="entry name" value="DDE_Tnp_4"/>
    <property type="match status" value="1"/>
</dbReference>
<organism evidence="10 11">
    <name type="scientific">Abeliophyllum distichum</name>
    <dbReference type="NCBI Taxonomy" id="126358"/>
    <lineage>
        <taxon>Eukaryota</taxon>
        <taxon>Viridiplantae</taxon>
        <taxon>Streptophyta</taxon>
        <taxon>Embryophyta</taxon>
        <taxon>Tracheophyta</taxon>
        <taxon>Spermatophyta</taxon>
        <taxon>Magnoliopsida</taxon>
        <taxon>eudicotyledons</taxon>
        <taxon>Gunneridae</taxon>
        <taxon>Pentapetalae</taxon>
        <taxon>asterids</taxon>
        <taxon>lamiids</taxon>
        <taxon>Lamiales</taxon>
        <taxon>Oleaceae</taxon>
        <taxon>Forsythieae</taxon>
        <taxon>Abeliophyllum</taxon>
    </lineage>
</organism>
<evidence type="ECO:0000256" key="4">
    <source>
        <dbReference type="ARBA" id="ARBA00022722"/>
    </source>
</evidence>
<evidence type="ECO:0000256" key="7">
    <source>
        <dbReference type="ARBA" id="ARBA00023242"/>
    </source>
</evidence>
<dbReference type="GO" id="GO:0005634">
    <property type="term" value="C:nucleus"/>
    <property type="evidence" value="ECO:0007669"/>
    <property type="project" value="UniProtKB-SubCell"/>
</dbReference>
<keyword evidence="6" id="KW-0378">Hydrolase</keyword>
<proteinExistence type="inferred from homology"/>
<keyword evidence="11" id="KW-1185">Reference proteome</keyword>
<evidence type="ECO:0000256" key="5">
    <source>
        <dbReference type="ARBA" id="ARBA00022723"/>
    </source>
</evidence>
<dbReference type="InterPro" id="IPR027806">
    <property type="entry name" value="HARBI1_dom"/>
</dbReference>
<feature type="region of interest" description="Disordered" evidence="8">
    <location>
        <begin position="1"/>
        <end position="20"/>
    </location>
</feature>
<evidence type="ECO:0000256" key="3">
    <source>
        <dbReference type="ARBA" id="ARBA00006958"/>
    </source>
</evidence>
<evidence type="ECO:0000256" key="2">
    <source>
        <dbReference type="ARBA" id="ARBA00004123"/>
    </source>
</evidence>
<dbReference type="AlphaFoldDB" id="A0ABD1REI1"/>
<dbReference type="Proteomes" id="UP001604336">
    <property type="component" value="Unassembled WGS sequence"/>
</dbReference>
<name>A0ABD1REI1_9LAMI</name>